<evidence type="ECO:0000313" key="1">
    <source>
        <dbReference type="EMBL" id="GBL99897.1"/>
    </source>
</evidence>
<name>A0A4Y2C802_ARAVE</name>
<proteinExistence type="predicted"/>
<evidence type="ECO:0000313" key="2">
    <source>
        <dbReference type="Proteomes" id="UP000499080"/>
    </source>
</evidence>
<gene>
    <name evidence="1" type="ORF">AVEN_19407_1</name>
</gene>
<sequence>MQRSTKQSDVKLKDELRLDSTDVATPDVCACNCGTDLWQHYITEQNELRSSLVESCLCMYSSRVGAVFMQLRFLCLLHHVVFTALRLHLLHLCLIMC</sequence>
<dbReference type="AlphaFoldDB" id="A0A4Y2C802"/>
<protein>
    <submittedName>
        <fullName evidence="1">Uncharacterized protein</fullName>
    </submittedName>
</protein>
<reference evidence="1 2" key="1">
    <citation type="journal article" date="2019" name="Sci. Rep.">
        <title>Orb-weaving spider Araneus ventricosus genome elucidates the spidroin gene catalogue.</title>
        <authorList>
            <person name="Kono N."/>
            <person name="Nakamura H."/>
            <person name="Ohtoshi R."/>
            <person name="Moran D.A.P."/>
            <person name="Shinohara A."/>
            <person name="Yoshida Y."/>
            <person name="Fujiwara M."/>
            <person name="Mori M."/>
            <person name="Tomita M."/>
            <person name="Arakawa K."/>
        </authorList>
    </citation>
    <scope>NUCLEOTIDE SEQUENCE [LARGE SCALE GENOMIC DNA]</scope>
</reference>
<dbReference type="Proteomes" id="UP000499080">
    <property type="component" value="Unassembled WGS sequence"/>
</dbReference>
<keyword evidence="2" id="KW-1185">Reference proteome</keyword>
<accession>A0A4Y2C802</accession>
<comment type="caution">
    <text evidence="1">The sequence shown here is derived from an EMBL/GenBank/DDBJ whole genome shotgun (WGS) entry which is preliminary data.</text>
</comment>
<dbReference type="EMBL" id="BGPR01000152">
    <property type="protein sequence ID" value="GBL99897.1"/>
    <property type="molecule type" value="Genomic_DNA"/>
</dbReference>
<organism evidence="1 2">
    <name type="scientific">Araneus ventricosus</name>
    <name type="common">Orbweaver spider</name>
    <name type="synonym">Epeira ventricosa</name>
    <dbReference type="NCBI Taxonomy" id="182803"/>
    <lineage>
        <taxon>Eukaryota</taxon>
        <taxon>Metazoa</taxon>
        <taxon>Ecdysozoa</taxon>
        <taxon>Arthropoda</taxon>
        <taxon>Chelicerata</taxon>
        <taxon>Arachnida</taxon>
        <taxon>Araneae</taxon>
        <taxon>Araneomorphae</taxon>
        <taxon>Entelegynae</taxon>
        <taxon>Araneoidea</taxon>
        <taxon>Araneidae</taxon>
        <taxon>Araneus</taxon>
    </lineage>
</organism>